<dbReference type="AlphaFoldDB" id="A0A840HUN2"/>
<accession>A0A840HUN2</accession>
<proteinExistence type="predicted"/>
<comment type="caution">
    <text evidence="1">The sequence shown here is derived from an EMBL/GenBank/DDBJ whole genome shotgun (WGS) entry which is preliminary data.</text>
</comment>
<keyword evidence="2" id="KW-1185">Reference proteome</keyword>
<sequence length="58" mass="6425">MHCRGSCDSYLMAEGLALAWRGGGGRHLLAHQHIGSLICINHNAARARTYGLRLEYVF</sequence>
<evidence type="ECO:0000313" key="2">
    <source>
        <dbReference type="Proteomes" id="UP000575068"/>
    </source>
</evidence>
<reference evidence="1 2" key="1">
    <citation type="submission" date="2020-08" db="EMBL/GenBank/DDBJ databases">
        <title>Genomic Encyclopedia of Type Strains, Phase IV (KMG-IV): sequencing the most valuable type-strain genomes for metagenomic binning, comparative biology and taxonomic classification.</title>
        <authorList>
            <person name="Goeker M."/>
        </authorList>
    </citation>
    <scope>NUCLEOTIDE SEQUENCE [LARGE SCALE GENOMIC DNA]</scope>
    <source>
        <strain evidence="1 2">DSM 7465</strain>
    </source>
</reference>
<name>A0A840HUN2_9SPHN</name>
<evidence type="ECO:0000313" key="1">
    <source>
        <dbReference type="EMBL" id="MBB4641653.1"/>
    </source>
</evidence>
<protein>
    <submittedName>
        <fullName evidence="1">Uncharacterized protein</fullName>
    </submittedName>
</protein>
<organism evidence="1 2">
    <name type="scientific">Rhizorhapis suberifaciens</name>
    <name type="common">corky root of lettuce</name>
    <dbReference type="NCBI Taxonomy" id="13656"/>
    <lineage>
        <taxon>Bacteria</taxon>
        <taxon>Pseudomonadati</taxon>
        <taxon>Pseudomonadota</taxon>
        <taxon>Alphaproteobacteria</taxon>
        <taxon>Sphingomonadales</taxon>
        <taxon>Sphingomonadaceae</taxon>
        <taxon>Rhizorhapis</taxon>
    </lineage>
</organism>
<gene>
    <name evidence="1" type="ORF">HNQ99_001966</name>
</gene>
<dbReference type="Proteomes" id="UP000575068">
    <property type="component" value="Unassembled WGS sequence"/>
</dbReference>
<dbReference type="EMBL" id="JACHOV010000007">
    <property type="protein sequence ID" value="MBB4641653.1"/>
    <property type="molecule type" value="Genomic_DNA"/>
</dbReference>